<evidence type="ECO:0000313" key="4">
    <source>
        <dbReference type="EMBL" id="CAE2263595.1"/>
    </source>
</evidence>
<name>A0A7S4N3Z4_9STRA</name>
<feature type="compositionally biased region" description="Basic and acidic residues" evidence="2">
    <location>
        <begin position="23"/>
        <end position="34"/>
    </location>
</feature>
<dbReference type="GO" id="GO:0005975">
    <property type="term" value="P:carbohydrate metabolic process"/>
    <property type="evidence" value="ECO:0007669"/>
    <property type="project" value="InterPro"/>
</dbReference>
<feature type="region of interest" description="Disordered" evidence="2">
    <location>
        <begin position="430"/>
        <end position="487"/>
    </location>
</feature>
<feature type="compositionally biased region" description="Basic and acidic residues" evidence="2">
    <location>
        <begin position="378"/>
        <end position="395"/>
    </location>
</feature>
<feature type="domain" description="NodB homology" evidence="3">
    <location>
        <begin position="169"/>
        <end position="312"/>
    </location>
</feature>
<gene>
    <name evidence="4" type="ORF">OAUR00152_LOCUS27929</name>
</gene>
<evidence type="ECO:0000259" key="3">
    <source>
        <dbReference type="Pfam" id="PF01522"/>
    </source>
</evidence>
<accession>A0A7S4N3Z4</accession>
<dbReference type="Gene3D" id="3.20.20.370">
    <property type="entry name" value="Glycoside hydrolase/deacetylase"/>
    <property type="match status" value="1"/>
</dbReference>
<keyword evidence="1" id="KW-0732">Signal</keyword>
<dbReference type="InterPro" id="IPR011330">
    <property type="entry name" value="Glyco_hydro/deAcase_b/a-brl"/>
</dbReference>
<dbReference type="EMBL" id="HBKQ01040547">
    <property type="protein sequence ID" value="CAE2263595.1"/>
    <property type="molecule type" value="Transcribed_RNA"/>
</dbReference>
<proteinExistence type="predicted"/>
<feature type="compositionally biased region" description="Basic and acidic residues" evidence="2">
    <location>
        <begin position="467"/>
        <end position="487"/>
    </location>
</feature>
<dbReference type="PANTHER" id="PTHR34216">
    <property type="match status" value="1"/>
</dbReference>
<dbReference type="PANTHER" id="PTHR34216:SF11">
    <property type="entry name" value="CHITOOLIGOSACCHARIDE DEACETYLASE"/>
    <property type="match status" value="1"/>
</dbReference>
<sequence length="487" mass="53038">MASASSASASVAVVGYLLPEADGMERQRPPHSPKESVAASTPMKAYHLRRQGNCLDSITSLEECQIAASILLLSTRRAVSDDDGDGHGGGAPWYPPGCYSHRGNALRFNSPPVPPPAAVGAAGADAKPPNTGKCSPALPCLCRGPTNASSPSRVKISASISPWNGRRAALSSTWDDGSDSQVTFVPTLLGSYNLSGTFYLSPQFLDPVDDRPTPDVLPNKWEYARRNYFPNAEEEWGKTAVVRHEVAAHTLSHSRFDDPTMTGEDASRDFAEVDRRLEAEFSSLLLQPLSMSWPFGVYHPEALRAARDHGYASGRTTKCGYIPWGIEPENDWLTLPSCELIGNDDDHHRVMIQKAIDGVIDDDDNGKKKKKKNANNGKDPDKRKRRYKGNDKVPREAGALVRALTHWDHNKRTTVRAAKLYPWVNPPPYAAEGEGGGEDDATETKHSVSGGKVDFLKCALEGPGPETTKESKKKEKEKEREANGTAE</sequence>
<dbReference type="Pfam" id="PF01522">
    <property type="entry name" value="Polysacc_deac_1"/>
    <property type="match status" value="1"/>
</dbReference>
<feature type="region of interest" description="Disordered" evidence="2">
    <location>
        <begin position="22"/>
        <end position="42"/>
    </location>
</feature>
<protein>
    <recommendedName>
        <fullName evidence="3">NodB homology domain-containing protein</fullName>
    </recommendedName>
</protein>
<evidence type="ECO:0000256" key="2">
    <source>
        <dbReference type="SAM" id="MobiDB-lite"/>
    </source>
</evidence>
<dbReference type="CDD" id="cd10918">
    <property type="entry name" value="CE4_NodB_like_5s_6s"/>
    <property type="match status" value="1"/>
</dbReference>
<feature type="region of interest" description="Disordered" evidence="2">
    <location>
        <begin position="360"/>
        <end position="396"/>
    </location>
</feature>
<organism evidence="4">
    <name type="scientific">Odontella aurita</name>
    <dbReference type="NCBI Taxonomy" id="265563"/>
    <lineage>
        <taxon>Eukaryota</taxon>
        <taxon>Sar</taxon>
        <taxon>Stramenopiles</taxon>
        <taxon>Ochrophyta</taxon>
        <taxon>Bacillariophyta</taxon>
        <taxon>Mediophyceae</taxon>
        <taxon>Biddulphiophycidae</taxon>
        <taxon>Eupodiscales</taxon>
        <taxon>Odontellaceae</taxon>
        <taxon>Odontella</taxon>
    </lineage>
</organism>
<reference evidence="4" key="1">
    <citation type="submission" date="2021-01" db="EMBL/GenBank/DDBJ databases">
        <authorList>
            <person name="Corre E."/>
            <person name="Pelletier E."/>
            <person name="Niang G."/>
            <person name="Scheremetjew M."/>
            <person name="Finn R."/>
            <person name="Kale V."/>
            <person name="Holt S."/>
            <person name="Cochrane G."/>
            <person name="Meng A."/>
            <person name="Brown T."/>
            <person name="Cohen L."/>
        </authorList>
    </citation>
    <scope>NUCLEOTIDE SEQUENCE</scope>
    <source>
        <strain evidence="4">Isolate 1302-5</strain>
    </source>
</reference>
<dbReference type="InterPro" id="IPR002509">
    <property type="entry name" value="NODB_dom"/>
</dbReference>
<evidence type="ECO:0000256" key="1">
    <source>
        <dbReference type="ARBA" id="ARBA00022729"/>
    </source>
</evidence>
<dbReference type="AlphaFoldDB" id="A0A7S4N3Z4"/>
<dbReference type="InterPro" id="IPR051398">
    <property type="entry name" value="Polysacch_Deacetylase"/>
</dbReference>
<dbReference type="SUPFAM" id="SSF88713">
    <property type="entry name" value="Glycoside hydrolase/deacetylase"/>
    <property type="match status" value="1"/>
</dbReference>
<dbReference type="GO" id="GO:0016810">
    <property type="term" value="F:hydrolase activity, acting on carbon-nitrogen (but not peptide) bonds"/>
    <property type="evidence" value="ECO:0007669"/>
    <property type="project" value="InterPro"/>
</dbReference>